<dbReference type="OrthoDB" id="2212170at2759"/>
<dbReference type="InterPro" id="IPR011057">
    <property type="entry name" value="Mss4-like_sf"/>
</dbReference>
<dbReference type="PANTHER" id="PTHR33337:SF30">
    <property type="entry name" value="DUF636 DOMAIN PROTEIN (AFU_ORTHOLOGUE AFUA_1G03180)"/>
    <property type="match status" value="1"/>
</dbReference>
<evidence type="ECO:0000313" key="6">
    <source>
        <dbReference type="EMBL" id="TGZ85344.1"/>
    </source>
</evidence>
<dbReference type="AlphaFoldDB" id="A0A4S2N844"/>
<feature type="domain" description="CENP-V/GFA" evidence="5">
    <location>
        <begin position="5"/>
        <end position="134"/>
    </location>
</feature>
<name>A0A4S2N844_9PEZI</name>
<dbReference type="InParanoid" id="A0A4S2N844"/>
<reference evidence="6 7" key="1">
    <citation type="submission" date="2019-04" db="EMBL/GenBank/DDBJ databases">
        <title>Comparative genomics and transcriptomics to analyze fruiting body development in filamentous ascomycetes.</title>
        <authorList>
            <consortium name="DOE Joint Genome Institute"/>
            <person name="Lutkenhaus R."/>
            <person name="Traeger S."/>
            <person name="Breuer J."/>
            <person name="Kuo A."/>
            <person name="Lipzen A."/>
            <person name="Pangilinan J."/>
            <person name="Dilworth D."/>
            <person name="Sandor L."/>
            <person name="Poggeler S."/>
            <person name="Barry K."/>
            <person name="Grigoriev I.V."/>
            <person name="Nowrousian M."/>
        </authorList>
    </citation>
    <scope>NUCLEOTIDE SEQUENCE [LARGE SCALE GENOMIC DNA]</scope>
    <source>
        <strain evidence="6 7">CBS 389.68</strain>
    </source>
</reference>
<dbReference type="GO" id="GO:0046872">
    <property type="term" value="F:metal ion binding"/>
    <property type="evidence" value="ECO:0007669"/>
    <property type="project" value="UniProtKB-KW"/>
</dbReference>
<evidence type="ECO:0000256" key="2">
    <source>
        <dbReference type="ARBA" id="ARBA00022723"/>
    </source>
</evidence>
<comment type="similarity">
    <text evidence="1">Belongs to the Gfa family.</text>
</comment>
<accession>A0A4S2N844</accession>
<evidence type="ECO:0000313" key="7">
    <source>
        <dbReference type="Proteomes" id="UP000298138"/>
    </source>
</evidence>
<gene>
    <name evidence="6" type="ORF">EX30DRAFT_337711</name>
</gene>
<dbReference type="PROSITE" id="PS51891">
    <property type="entry name" value="CENP_V_GFA"/>
    <property type="match status" value="1"/>
</dbReference>
<dbReference type="Proteomes" id="UP000298138">
    <property type="component" value="Unassembled WGS sequence"/>
</dbReference>
<protein>
    <recommendedName>
        <fullName evidence="5">CENP-V/GFA domain-containing protein</fullName>
    </recommendedName>
</protein>
<keyword evidence="7" id="KW-1185">Reference proteome</keyword>
<dbReference type="InterPro" id="IPR006913">
    <property type="entry name" value="CENP-V/GFA"/>
</dbReference>
<sequence>MSQSLTGTCLCASIHFTLPPTPPIKTMACYCHDCRKNSGGPYQTNAMYPASSVEISDTRSTLKSYTIHNTSSGSPKEKLFCGECGCMLFTKPGHYKGEMVVVKTGMLDGDGMERLGLQAELFTRDRPGFCRPLEGCKQIETMPGK</sequence>
<proteinExistence type="inferred from homology"/>
<dbReference type="PANTHER" id="PTHR33337">
    <property type="entry name" value="GFA DOMAIN-CONTAINING PROTEIN"/>
    <property type="match status" value="1"/>
</dbReference>
<evidence type="ECO:0000259" key="5">
    <source>
        <dbReference type="PROSITE" id="PS51891"/>
    </source>
</evidence>
<keyword evidence="3" id="KW-0862">Zinc</keyword>
<evidence type="ECO:0000256" key="3">
    <source>
        <dbReference type="ARBA" id="ARBA00022833"/>
    </source>
</evidence>
<keyword evidence="4" id="KW-0456">Lyase</keyword>
<dbReference type="Gene3D" id="3.90.1590.10">
    <property type="entry name" value="glutathione-dependent formaldehyde- activating enzyme (gfa)"/>
    <property type="match status" value="1"/>
</dbReference>
<dbReference type="EMBL" id="ML220112">
    <property type="protein sequence ID" value="TGZ85344.1"/>
    <property type="molecule type" value="Genomic_DNA"/>
</dbReference>
<dbReference type="SUPFAM" id="SSF51316">
    <property type="entry name" value="Mss4-like"/>
    <property type="match status" value="1"/>
</dbReference>
<evidence type="ECO:0000256" key="1">
    <source>
        <dbReference type="ARBA" id="ARBA00005495"/>
    </source>
</evidence>
<dbReference type="STRING" id="341454.A0A4S2N844"/>
<dbReference type="Pfam" id="PF04828">
    <property type="entry name" value="GFA"/>
    <property type="match status" value="1"/>
</dbReference>
<organism evidence="6 7">
    <name type="scientific">Ascodesmis nigricans</name>
    <dbReference type="NCBI Taxonomy" id="341454"/>
    <lineage>
        <taxon>Eukaryota</taxon>
        <taxon>Fungi</taxon>
        <taxon>Dikarya</taxon>
        <taxon>Ascomycota</taxon>
        <taxon>Pezizomycotina</taxon>
        <taxon>Pezizomycetes</taxon>
        <taxon>Pezizales</taxon>
        <taxon>Ascodesmidaceae</taxon>
        <taxon>Ascodesmis</taxon>
    </lineage>
</organism>
<evidence type="ECO:0000256" key="4">
    <source>
        <dbReference type="ARBA" id="ARBA00023239"/>
    </source>
</evidence>
<dbReference type="GO" id="GO:0016846">
    <property type="term" value="F:carbon-sulfur lyase activity"/>
    <property type="evidence" value="ECO:0007669"/>
    <property type="project" value="InterPro"/>
</dbReference>
<keyword evidence="2" id="KW-0479">Metal-binding</keyword>